<dbReference type="OrthoDB" id="462990at2"/>
<feature type="region of interest" description="Disordered" evidence="1">
    <location>
        <begin position="1"/>
        <end position="43"/>
    </location>
</feature>
<proteinExistence type="predicted"/>
<dbReference type="RefSeq" id="WP_100904272.1">
    <property type="nucleotide sequence ID" value="NZ_CAWNNC010000009.1"/>
</dbReference>
<dbReference type="Pfam" id="PF26392">
    <property type="entry name" value="McdB"/>
    <property type="match status" value="1"/>
</dbReference>
<dbReference type="AlphaFoldDB" id="A0A2K8TAC1"/>
<sequence>MSDVNDIRSILTSKSRAKVAPRDPSLGNKRSTPESKPLVEVDDEIPETEIDTFTTFATSEDLSGLQTELNNLTTVGKRLAVHLEQGIREDLVKLCDSNDITPEILIEAAIALLQEKPNLKSKVLADAKVRLAKRKRAGLVRRTLAMMQKYGGS</sequence>
<keyword evidence="2" id="KW-0614">Plasmid</keyword>
<dbReference type="Proteomes" id="UP000232003">
    <property type="component" value="Plasmid pNFSY08"/>
</dbReference>
<name>A0A2K8TAC1_9NOSO</name>
<dbReference type="KEGG" id="nfl:COO91_10882"/>
<evidence type="ECO:0000313" key="2">
    <source>
        <dbReference type="EMBL" id="AUB44644.1"/>
    </source>
</evidence>
<evidence type="ECO:0000313" key="3">
    <source>
        <dbReference type="Proteomes" id="UP000232003"/>
    </source>
</evidence>
<gene>
    <name evidence="2" type="ORF">COO91_10882</name>
</gene>
<accession>A0A2K8TAC1</accession>
<reference evidence="2 3" key="1">
    <citation type="submission" date="2017-11" db="EMBL/GenBank/DDBJ databases">
        <title>Complete genome of a free-living desiccation-tolerant cyanobacterium and its photosynthetic adaptation to extreme terrestrial habitat.</title>
        <authorList>
            <person name="Shang J."/>
        </authorList>
    </citation>
    <scope>NUCLEOTIDE SEQUENCE [LARGE SCALE GENOMIC DNA]</scope>
    <source>
        <strain evidence="2 3">CCNUN1</strain>
        <plasmid evidence="3">pnfsy08</plasmid>
    </source>
</reference>
<evidence type="ECO:0000256" key="1">
    <source>
        <dbReference type="SAM" id="MobiDB-lite"/>
    </source>
</evidence>
<dbReference type="CDD" id="cd21138">
    <property type="entry name" value="McdB-like"/>
    <property type="match status" value="1"/>
</dbReference>
<dbReference type="InterPro" id="IPR049816">
    <property type="entry name" value="McdB"/>
</dbReference>
<geneLocation type="plasmid" evidence="3">
    <name>pnfsy08</name>
</geneLocation>
<dbReference type="EMBL" id="CP024793">
    <property type="protein sequence ID" value="AUB44644.1"/>
    <property type="molecule type" value="Genomic_DNA"/>
</dbReference>
<protein>
    <submittedName>
        <fullName evidence="2">Uncharacterized protein</fullName>
    </submittedName>
</protein>
<organism evidence="2 3">
    <name type="scientific">Nostoc flagelliforme CCNUN1</name>
    <dbReference type="NCBI Taxonomy" id="2038116"/>
    <lineage>
        <taxon>Bacteria</taxon>
        <taxon>Bacillati</taxon>
        <taxon>Cyanobacteriota</taxon>
        <taxon>Cyanophyceae</taxon>
        <taxon>Nostocales</taxon>
        <taxon>Nostocaceae</taxon>
        <taxon>Nostoc</taxon>
    </lineage>
</organism>
<keyword evidence="3" id="KW-1185">Reference proteome</keyword>